<reference evidence="4 5" key="1">
    <citation type="submission" date="2019-03" db="EMBL/GenBank/DDBJ databases">
        <authorList>
            <person name="Gaulin E."/>
            <person name="Dumas B."/>
        </authorList>
    </citation>
    <scope>NUCLEOTIDE SEQUENCE [LARGE SCALE GENOMIC DNA]</scope>
    <source>
        <strain evidence="4">CBS 568.67</strain>
    </source>
</reference>
<keyword evidence="1" id="KW-0175">Coiled coil</keyword>
<evidence type="ECO:0000313" key="3">
    <source>
        <dbReference type="EMBL" id="KAF0700992.1"/>
    </source>
</evidence>
<dbReference type="AlphaFoldDB" id="A0A485KKA0"/>
<name>A0A485KKA0_9STRA</name>
<feature type="coiled-coil region" evidence="1">
    <location>
        <begin position="46"/>
        <end position="73"/>
    </location>
</feature>
<accession>A0A485KKA0</accession>
<sequence length="545" mass="60406">MGRSNYDSTLTAAPRGGRSSSSSTSSPLDKAAVRRQYKAQKQQYYREQAREEVTAMRKQIEELQAELVRLGQRTKSKSLLPWKEVAGALQDHSQEAVVRQHSLKTQRQKHVDLILCLNKWIRQANGMPTDSDISTLPSPTWGASNFSLSRISLVAQPDARRQGFDWLTQILYHNTDAVFQKYAFPTALPSSSRRLGDITLDSTNLDRINVITRYAIEFDGALEDVVALVKKHEIDLKSYTGVPPDVAATRGLTVTFEDTEALHSISPTLTYVCVRSNISSRAALILYRQYNDADRVVIVGQSIPSDEAHAIDFTCRKSLIWYVFDRLSPTKTLVRNLYVASHTVSAAGEFIPFEDETRRWGCDVSHIHEEAKVPVFNRFLMNMSSGAFVRTDAAMQSVMLNDVYPVPAVESPNSSTVLATEASFRRVFSGLASQSAVRMAVTRVASSVLDLGPWSLVVDRAAWGFAKGCVGGVANGRMLPDPHKDSTIRERPWETSASIPSTYIVVPIHASQHIVDFKRPPPPPPPGLNESFATASLASVLVRML</sequence>
<feature type="compositionally biased region" description="Low complexity" evidence="2">
    <location>
        <begin position="11"/>
        <end position="27"/>
    </location>
</feature>
<keyword evidence="5" id="KW-1185">Reference proteome</keyword>
<evidence type="ECO:0000313" key="5">
    <source>
        <dbReference type="Proteomes" id="UP000332933"/>
    </source>
</evidence>
<dbReference type="EMBL" id="CAADRA010005124">
    <property type="protein sequence ID" value="VFT85324.1"/>
    <property type="molecule type" value="Genomic_DNA"/>
</dbReference>
<organism evidence="4 5">
    <name type="scientific">Aphanomyces stellatus</name>
    <dbReference type="NCBI Taxonomy" id="120398"/>
    <lineage>
        <taxon>Eukaryota</taxon>
        <taxon>Sar</taxon>
        <taxon>Stramenopiles</taxon>
        <taxon>Oomycota</taxon>
        <taxon>Saprolegniomycetes</taxon>
        <taxon>Saprolegniales</taxon>
        <taxon>Verrucalvaceae</taxon>
        <taxon>Aphanomyces</taxon>
    </lineage>
</organism>
<evidence type="ECO:0000256" key="1">
    <source>
        <dbReference type="SAM" id="Coils"/>
    </source>
</evidence>
<protein>
    <submittedName>
        <fullName evidence="4">Aste57867_8438 protein</fullName>
    </submittedName>
</protein>
<feature type="compositionally biased region" description="Polar residues" evidence="2">
    <location>
        <begin position="1"/>
        <end position="10"/>
    </location>
</feature>
<reference evidence="3" key="2">
    <citation type="submission" date="2019-06" db="EMBL/GenBank/DDBJ databases">
        <title>Genomics analysis of Aphanomyces spp. identifies a new class of oomycete effector associated with host adaptation.</title>
        <authorList>
            <person name="Gaulin E."/>
        </authorList>
    </citation>
    <scope>NUCLEOTIDE SEQUENCE</scope>
    <source>
        <strain evidence="3">CBS 578.67</strain>
    </source>
</reference>
<proteinExistence type="predicted"/>
<dbReference type="CDD" id="cd22249">
    <property type="entry name" value="UDM1_RNF168_RNF169-like"/>
    <property type="match status" value="1"/>
</dbReference>
<gene>
    <name evidence="4" type="primary">Aste57867_8438</name>
    <name evidence="3" type="ORF">As57867_008406</name>
    <name evidence="4" type="ORF">ASTE57867_8438</name>
</gene>
<dbReference type="OrthoDB" id="69408at2759"/>
<evidence type="ECO:0000256" key="2">
    <source>
        <dbReference type="SAM" id="MobiDB-lite"/>
    </source>
</evidence>
<dbReference type="Proteomes" id="UP000332933">
    <property type="component" value="Unassembled WGS sequence"/>
</dbReference>
<feature type="region of interest" description="Disordered" evidence="2">
    <location>
        <begin position="1"/>
        <end position="39"/>
    </location>
</feature>
<dbReference type="EMBL" id="VJMH01005103">
    <property type="protein sequence ID" value="KAF0700992.1"/>
    <property type="molecule type" value="Genomic_DNA"/>
</dbReference>
<evidence type="ECO:0000313" key="4">
    <source>
        <dbReference type="EMBL" id="VFT85324.1"/>
    </source>
</evidence>